<dbReference type="InterPro" id="IPR036070">
    <property type="entry name" value="Nop_dom_sf"/>
</dbReference>
<reference evidence="2 3" key="1">
    <citation type="journal article" date="2010" name="Proc. Natl. Acad. Sci. U.S.A.">
        <title>Enigmatic, ultrasmall, uncultivated Archaea.</title>
        <authorList>
            <person name="Baker B.J."/>
            <person name="Comolli L.R."/>
            <person name="Dick G.J."/>
            <person name="Hauser L.J."/>
            <person name="Hyatt D."/>
            <person name="Dill B.D."/>
            <person name="Land M.L."/>
            <person name="Verberkmoes N.C."/>
            <person name="Hettich R.L."/>
            <person name="Banfield J.F."/>
        </authorList>
    </citation>
    <scope>NUCLEOTIDE SEQUENCE [LARGE SCALE GENOMIC DNA]</scope>
</reference>
<dbReference type="GO" id="GO:0031428">
    <property type="term" value="C:box C/D methylation guide snoRNP complex"/>
    <property type="evidence" value="ECO:0007669"/>
    <property type="project" value="InterPro"/>
</dbReference>
<protein>
    <submittedName>
        <fullName evidence="2">Pre-mRNA processing ribonucleoprotein, binding domain protein</fullName>
    </submittedName>
</protein>
<dbReference type="InterPro" id="IPR002687">
    <property type="entry name" value="Nop_dom"/>
</dbReference>
<accession>D6GW34</accession>
<feature type="domain" description="Nop" evidence="1">
    <location>
        <begin position="130"/>
        <end position="244"/>
    </location>
</feature>
<sequence length="252" mass="28565">MDNSIFLENARKKIKEGWSVDDVIRKLIMLSDSIEKAENILFEQVYDVYFLYYPEAASVLKERDKFIDLIEKAVDRHSLIQSLQISEDSMGYDLDGEDLQLLSFSVNELKNISDLKKLVDERLYNLVSENYPNFSAILGQEIAAKMIYLGKKGRSLALMTSSKLQVLGAEKAMFASRKKKTTPKYGVIYNHDALVKVNDNLKGKAAKIVASCALLAIKTDVFSKEDKRKEISEKMNKNLSKLVGNNGNKKSY</sequence>
<evidence type="ECO:0000313" key="3">
    <source>
        <dbReference type="Proteomes" id="UP000009376"/>
    </source>
</evidence>
<evidence type="ECO:0000313" key="2">
    <source>
        <dbReference type="EMBL" id="EFD92575.1"/>
    </source>
</evidence>
<name>D6GW34_PARA5</name>
<dbReference type="InterPro" id="IPR045056">
    <property type="entry name" value="Nop56/Nop58"/>
</dbReference>
<proteinExistence type="predicted"/>
<dbReference type="PANTHER" id="PTHR10894">
    <property type="entry name" value="NUCLEOLAR PROTEIN 5 NUCLEOLAR PROTEIN NOP5 NOP58"/>
    <property type="match status" value="1"/>
</dbReference>
<dbReference type="PANTHER" id="PTHR10894:SF0">
    <property type="entry name" value="NUCLEOLAR PROTEIN 56"/>
    <property type="match status" value="1"/>
</dbReference>
<gene>
    <name evidence="2" type="ORF">BJBARM5_0705</name>
</gene>
<dbReference type="PROSITE" id="PS51450">
    <property type="entry name" value="LRR"/>
    <property type="match status" value="1"/>
</dbReference>
<dbReference type="Gene3D" id="1.10.287.4070">
    <property type="match status" value="1"/>
</dbReference>
<dbReference type="InterPro" id="IPR042239">
    <property type="entry name" value="Nop_C"/>
</dbReference>
<dbReference type="GO" id="GO:0030515">
    <property type="term" value="F:snoRNA binding"/>
    <property type="evidence" value="ECO:0007669"/>
    <property type="project" value="InterPro"/>
</dbReference>
<dbReference type="Gene3D" id="1.10.246.90">
    <property type="entry name" value="Nop domain"/>
    <property type="match status" value="1"/>
</dbReference>
<keyword evidence="2" id="KW-0687">Ribonucleoprotein</keyword>
<evidence type="ECO:0000259" key="1">
    <source>
        <dbReference type="PROSITE" id="PS51358"/>
    </source>
</evidence>
<dbReference type="AlphaFoldDB" id="D6GW34"/>
<dbReference type="Proteomes" id="UP000009376">
    <property type="component" value="Unassembled WGS sequence"/>
</dbReference>
<organism evidence="2 3">
    <name type="scientific">Candidatus Parvarchaeum acidophilus ARMAN-5</name>
    <dbReference type="NCBI Taxonomy" id="662762"/>
    <lineage>
        <taxon>Archaea</taxon>
        <taxon>Candidatus Parvarchaeota</taxon>
        <taxon>Candidatus Parvarchaeum</taxon>
    </lineage>
</organism>
<dbReference type="InterPro" id="IPR001611">
    <property type="entry name" value="Leu-rich_rpt"/>
</dbReference>
<dbReference type="Pfam" id="PF01798">
    <property type="entry name" value="Nop"/>
    <property type="match status" value="1"/>
</dbReference>
<dbReference type="PROSITE" id="PS51358">
    <property type="entry name" value="NOP"/>
    <property type="match status" value="1"/>
</dbReference>
<dbReference type="EMBL" id="GG745570">
    <property type="protein sequence ID" value="EFD92575.1"/>
    <property type="molecule type" value="Genomic_DNA"/>
</dbReference>
<dbReference type="SUPFAM" id="SSF89124">
    <property type="entry name" value="Nop domain"/>
    <property type="match status" value="1"/>
</dbReference>